<proteinExistence type="predicted"/>
<dbReference type="RefSeq" id="WP_315728439.1">
    <property type="nucleotide sequence ID" value="NZ_JAVUPU010000013.1"/>
</dbReference>
<evidence type="ECO:0000313" key="2">
    <source>
        <dbReference type="Proteomes" id="UP001259572"/>
    </source>
</evidence>
<organism evidence="1 2">
    <name type="scientific">Sphingosinicella rhizophila</name>
    <dbReference type="NCBI Taxonomy" id="3050082"/>
    <lineage>
        <taxon>Bacteria</taxon>
        <taxon>Pseudomonadati</taxon>
        <taxon>Pseudomonadota</taxon>
        <taxon>Alphaproteobacteria</taxon>
        <taxon>Sphingomonadales</taxon>
        <taxon>Sphingosinicellaceae</taxon>
        <taxon>Sphingosinicella</taxon>
    </lineage>
</organism>
<accession>A0ABU3QBW7</accession>
<evidence type="ECO:0000313" key="1">
    <source>
        <dbReference type="EMBL" id="MDT9600885.1"/>
    </source>
</evidence>
<sequence length="162" mass="17332">MQFSVSELRKDQIPEAYALIRMAAPEVAFQRWREFADALIADGGGILGVFAGDWTLHGLATYEVDDVLRHGRTMKVDTVVTFELNRLAPARKALCEGLERRAAELGCAAMMLAMRSRGYADGRSDKAEGWTALGLDLDGVTFAKVVQPGAAGISGAAAETAA</sequence>
<dbReference type="EMBL" id="JAVUPU010000013">
    <property type="protein sequence ID" value="MDT9600885.1"/>
    <property type="molecule type" value="Genomic_DNA"/>
</dbReference>
<name>A0ABU3QBW7_9SPHN</name>
<reference evidence="1 2" key="1">
    <citation type="submission" date="2023-05" db="EMBL/GenBank/DDBJ databases">
        <authorList>
            <person name="Guo Y."/>
        </authorList>
    </citation>
    <scope>NUCLEOTIDE SEQUENCE [LARGE SCALE GENOMIC DNA]</scope>
    <source>
        <strain evidence="1 2">GR2756</strain>
    </source>
</reference>
<gene>
    <name evidence="1" type="ORF">RQX22_18145</name>
</gene>
<protein>
    <submittedName>
        <fullName evidence="1">Uncharacterized protein</fullName>
    </submittedName>
</protein>
<dbReference type="Proteomes" id="UP001259572">
    <property type="component" value="Unassembled WGS sequence"/>
</dbReference>
<keyword evidence="2" id="KW-1185">Reference proteome</keyword>
<comment type="caution">
    <text evidence="1">The sequence shown here is derived from an EMBL/GenBank/DDBJ whole genome shotgun (WGS) entry which is preliminary data.</text>
</comment>